<dbReference type="SUPFAM" id="SSF56935">
    <property type="entry name" value="Porins"/>
    <property type="match status" value="1"/>
</dbReference>
<dbReference type="RefSeq" id="WP_106135097.1">
    <property type="nucleotide sequence ID" value="NZ_PVTR01000013.1"/>
</dbReference>
<dbReference type="Proteomes" id="UP000238157">
    <property type="component" value="Unassembled WGS sequence"/>
</dbReference>
<keyword evidence="1" id="KW-0378">Hydrolase</keyword>
<dbReference type="EMBL" id="PVTR01000013">
    <property type="protein sequence ID" value="PRY85273.1"/>
    <property type="molecule type" value="Genomic_DNA"/>
</dbReference>
<dbReference type="Gene3D" id="2.60.40.1120">
    <property type="entry name" value="Carboxypeptidase-like, regulatory domain"/>
    <property type="match status" value="1"/>
</dbReference>
<dbReference type="InterPro" id="IPR008969">
    <property type="entry name" value="CarboxyPept-like_regulatory"/>
</dbReference>
<dbReference type="SUPFAM" id="SSF49464">
    <property type="entry name" value="Carboxypeptidase regulatory domain-like"/>
    <property type="match status" value="1"/>
</dbReference>
<dbReference type="Pfam" id="PF13715">
    <property type="entry name" value="CarbopepD_reg_2"/>
    <property type="match status" value="1"/>
</dbReference>
<evidence type="ECO:0000313" key="1">
    <source>
        <dbReference type="EMBL" id="PRY85273.1"/>
    </source>
</evidence>
<accession>A0A2T0WEX8</accession>
<dbReference type="AlphaFoldDB" id="A0A2T0WEX8"/>
<reference evidence="1 2" key="1">
    <citation type="submission" date="2018-03" db="EMBL/GenBank/DDBJ databases">
        <title>Genomic Encyclopedia of Archaeal and Bacterial Type Strains, Phase II (KMG-II): from individual species to whole genera.</title>
        <authorList>
            <person name="Goeker M."/>
        </authorList>
    </citation>
    <scope>NUCLEOTIDE SEQUENCE [LARGE SCALE GENOMIC DNA]</scope>
    <source>
        <strain evidence="1 2">DSM 27929</strain>
    </source>
</reference>
<dbReference type="InterPro" id="IPR037066">
    <property type="entry name" value="Plug_dom_sf"/>
</dbReference>
<sequence length="933" mass="107559">MKETDKSYGIKRIEMLFGLMFLLLFGSALQAQTISGKITDESTGEPLPFANVFISNTTFGSTTDIDGNFSITGQLPQNFELAASFMGYYTKFRNISLSGREQVTVYFQLTPKIGQLDEIQLKARRDKKWERNIKRFERVFLAVLDDPFLKQSKIVNPWVLDFEEGREGGMKYFAAVAQDPILIENQALGYNIEYHLQRFVETRRGFQYYGLVNFSELEVTEEVEEKRNATHYGSLRHFIQSLVHNKIDSLEYEIYQVKPDNLMRKRSNDFTEELNESIVKIHRDSLYICDFPNGLTAIVLPYKIEIHNKKQPWPNDYYENVYHSISWLEAPQQYFLVDKYGVLPDPGQLEMAGVMGRERMARFLPHDFEPTREVKDLMADFDSTLIQKTKWNSLREKPHISLNKSFYYPGEAIWFSGDMLYQNPIFADTLSKVLHVDLYDRNFQAIASEVFPIRNGKVSGVLVLPTDLKADNYVLRAYTNWMRNYESDGFTFVPIPVLGSQELGIAEVDKERFEIDEDIEVQVTSHFEKNLWNTKVKLEINILEPDQEIIGGSFNVSVLDADLNPSLGLQSDIEKSMDWLLDAEKSINYDEPKYPVQYGISLEGYFSHRRRQLVPVPITIVQGELEDYAIVNSDSSGYFYATGLVFQDSTEVSIAALNARRRSFGEIRLTSYQRPEIIQYYPRFSYQKVPIKNQEMEYAFNDFMSGKYFELEEVTVETIAPKSMAENNYGYGSPDRTVSSDFLESRPDLTLDRVVSMNMPGGSMGMYNWGLNAGEPLLMVDGARFFPSEEETVFAYLSTFVAAEVESIKIYTFSAGTFGLQGFAGAILVETKKGRRGIQEDQFFDASQFQKFKLRGFSSVPDFPVMNNYEGVLKQRSVIYWNPNMIWDKERISIPIEFEMSNQTKRILVKIEGISRDRDPIMKIIEIAVYTSN</sequence>
<keyword evidence="1" id="KW-0645">Protease</keyword>
<comment type="caution">
    <text evidence="1">The sequence shown here is derived from an EMBL/GenBank/DDBJ whole genome shotgun (WGS) entry which is preliminary data.</text>
</comment>
<keyword evidence="2" id="KW-1185">Reference proteome</keyword>
<proteinExistence type="predicted"/>
<protein>
    <submittedName>
        <fullName evidence="1">Carboxypeptidase-like protein</fullName>
    </submittedName>
</protein>
<keyword evidence="1" id="KW-0121">Carboxypeptidase</keyword>
<dbReference type="OrthoDB" id="1223654at2"/>
<name>A0A2T0WEX8_9BACT</name>
<evidence type="ECO:0000313" key="2">
    <source>
        <dbReference type="Proteomes" id="UP000238157"/>
    </source>
</evidence>
<organism evidence="1 2">
    <name type="scientific">Mongoliibacter ruber</name>
    <dbReference type="NCBI Taxonomy" id="1750599"/>
    <lineage>
        <taxon>Bacteria</taxon>
        <taxon>Pseudomonadati</taxon>
        <taxon>Bacteroidota</taxon>
        <taxon>Cytophagia</taxon>
        <taxon>Cytophagales</taxon>
        <taxon>Cyclobacteriaceae</taxon>
        <taxon>Mongoliibacter</taxon>
    </lineage>
</organism>
<dbReference type="Gene3D" id="2.170.130.10">
    <property type="entry name" value="TonB-dependent receptor, plug domain"/>
    <property type="match status" value="1"/>
</dbReference>
<dbReference type="GO" id="GO:0004180">
    <property type="term" value="F:carboxypeptidase activity"/>
    <property type="evidence" value="ECO:0007669"/>
    <property type="project" value="UniProtKB-KW"/>
</dbReference>
<gene>
    <name evidence="1" type="ORF">CLW00_11320</name>
</gene>